<dbReference type="EMBL" id="JAKMXF010000333">
    <property type="protein sequence ID" value="KAI6648071.1"/>
    <property type="molecule type" value="Genomic_DNA"/>
</dbReference>
<proteinExistence type="predicted"/>
<sequence>MNGHYGQKCQDCGSCEILNTGVDSVENQLEQEHSYEIVGELRHSNPKQGTGLMLDNLAYAIRQSTTTNVEIPIHRSVYQTMKDEIDLFRKTGTKSKHLNLLLNALDSIPPTSVESEKVFSATGLFITKIRSRLGDGIMDTLCFLKKLFHEVRLDQT</sequence>
<evidence type="ECO:0000313" key="2">
    <source>
        <dbReference type="EMBL" id="KAI6648071.1"/>
    </source>
</evidence>
<dbReference type="Proteomes" id="UP001165289">
    <property type="component" value="Unassembled WGS sequence"/>
</dbReference>
<gene>
    <name evidence="2" type="ORF">LOD99_8274</name>
</gene>
<organism evidence="2 3">
    <name type="scientific">Oopsacas minuta</name>
    <dbReference type="NCBI Taxonomy" id="111878"/>
    <lineage>
        <taxon>Eukaryota</taxon>
        <taxon>Metazoa</taxon>
        <taxon>Porifera</taxon>
        <taxon>Hexactinellida</taxon>
        <taxon>Hexasterophora</taxon>
        <taxon>Lyssacinosida</taxon>
        <taxon>Leucopsacidae</taxon>
        <taxon>Oopsacas</taxon>
    </lineage>
</organism>
<dbReference type="InterPro" id="IPR012337">
    <property type="entry name" value="RNaseH-like_sf"/>
</dbReference>
<dbReference type="Pfam" id="PF05699">
    <property type="entry name" value="Dimer_Tnp_hAT"/>
    <property type="match status" value="1"/>
</dbReference>
<dbReference type="InterPro" id="IPR008906">
    <property type="entry name" value="HATC_C_dom"/>
</dbReference>
<comment type="caution">
    <text evidence="2">The sequence shown here is derived from an EMBL/GenBank/DDBJ whole genome shotgun (WGS) entry which is preliminary data.</text>
</comment>
<accession>A0AAV7JHV9</accession>
<dbReference type="SUPFAM" id="SSF53098">
    <property type="entry name" value="Ribonuclease H-like"/>
    <property type="match status" value="1"/>
</dbReference>
<dbReference type="AlphaFoldDB" id="A0AAV7JHV9"/>
<dbReference type="GO" id="GO:0046983">
    <property type="term" value="F:protein dimerization activity"/>
    <property type="evidence" value="ECO:0007669"/>
    <property type="project" value="InterPro"/>
</dbReference>
<evidence type="ECO:0000313" key="3">
    <source>
        <dbReference type="Proteomes" id="UP001165289"/>
    </source>
</evidence>
<keyword evidence="3" id="KW-1185">Reference proteome</keyword>
<feature type="domain" description="HAT C-terminal dimerisation" evidence="1">
    <location>
        <begin position="87"/>
        <end position="146"/>
    </location>
</feature>
<protein>
    <recommendedName>
        <fullName evidence="1">HAT C-terminal dimerisation domain-containing protein</fullName>
    </recommendedName>
</protein>
<evidence type="ECO:0000259" key="1">
    <source>
        <dbReference type="Pfam" id="PF05699"/>
    </source>
</evidence>
<name>A0AAV7JHV9_9METZ</name>
<reference evidence="2 3" key="1">
    <citation type="journal article" date="2023" name="BMC Biol.">
        <title>The compact genome of the sponge Oopsacas minuta (Hexactinellida) is lacking key metazoan core genes.</title>
        <authorList>
            <person name="Santini S."/>
            <person name="Schenkelaars Q."/>
            <person name="Jourda C."/>
            <person name="Duchesne M."/>
            <person name="Belahbib H."/>
            <person name="Rocher C."/>
            <person name="Selva M."/>
            <person name="Riesgo A."/>
            <person name="Vervoort M."/>
            <person name="Leys S.P."/>
            <person name="Kodjabachian L."/>
            <person name="Le Bivic A."/>
            <person name="Borchiellini C."/>
            <person name="Claverie J.M."/>
            <person name="Renard E."/>
        </authorList>
    </citation>
    <scope>NUCLEOTIDE SEQUENCE [LARGE SCALE GENOMIC DNA]</scope>
    <source>
        <strain evidence="2">SPO-2</strain>
    </source>
</reference>